<evidence type="ECO:0000313" key="3">
    <source>
        <dbReference type="EMBL" id="KPM43730.1"/>
    </source>
</evidence>
<protein>
    <recommendedName>
        <fullName evidence="2">C2H2-type domain-containing protein</fullName>
    </recommendedName>
</protein>
<feature type="region of interest" description="Disordered" evidence="1">
    <location>
        <begin position="386"/>
        <end position="410"/>
    </location>
</feature>
<dbReference type="STRING" id="78410.A0A0P7B1F7"/>
<dbReference type="Proteomes" id="UP000050424">
    <property type="component" value="Unassembled WGS sequence"/>
</dbReference>
<dbReference type="EMBL" id="LKCW01000028">
    <property type="protein sequence ID" value="KPM43730.1"/>
    <property type="molecule type" value="Genomic_DNA"/>
</dbReference>
<reference evidence="3 4" key="1">
    <citation type="submission" date="2015-09" db="EMBL/GenBank/DDBJ databases">
        <title>Draft genome of a European isolate of the apple canker pathogen Neonectria ditissima.</title>
        <authorList>
            <person name="Gomez-Cortecero A."/>
            <person name="Harrison R.J."/>
            <person name="Armitage A.D."/>
        </authorList>
    </citation>
    <scope>NUCLEOTIDE SEQUENCE [LARGE SCALE GENOMIC DNA]</scope>
    <source>
        <strain evidence="3 4">R09/05</strain>
    </source>
</reference>
<dbReference type="OrthoDB" id="5131826at2759"/>
<evidence type="ECO:0000259" key="2">
    <source>
        <dbReference type="PROSITE" id="PS00028"/>
    </source>
</evidence>
<dbReference type="PANTHER" id="PTHR37535:SF2">
    <property type="entry name" value="FINGER DOMAIN PROTEIN, PUTATIVE (AFU_ORTHOLOGUE AFUA_6G09300)-RELATED"/>
    <property type="match status" value="1"/>
</dbReference>
<feature type="region of interest" description="Disordered" evidence="1">
    <location>
        <begin position="432"/>
        <end position="468"/>
    </location>
</feature>
<feature type="compositionally biased region" description="Basic and acidic residues" evidence="1">
    <location>
        <begin position="432"/>
        <end position="444"/>
    </location>
</feature>
<gene>
    <name evidence="3" type="ORF">AK830_g2836</name>
</gene>
<feature type="compositionally biased region" description="Basic and acidic residues" evidence="1">
    <location>
        <begin position="459"/>
        <end position="468"/>
    </location>
</feature>
<organism evidence="3 4">
    <name type="scientific">Neonectria ditissima</name>
    <dbReference type="NCBI Taxonomy" id="78410"/>
    <lineage>
        <taxon>Eukaryota</taxon>
        <taxon>Fungi</taxon>
        <taxon>Dikarya</taxon>
        <taxon>Ascomycota</taxon>
        <taxon>Pezizomycotina</taxon>
        <taxon>Sordariomycetes</taxon>
        <taxon>Hypocreomycetidae</taxon>
        <taxon>Hypocreales</taxon>
        <taxon>Nectriaceae</taxon>
        <taxon>Neonectria</taxon>
    </lineage>
</organism>
<feature type="region of interest" description="Disordered" evidence="1">
    <location>
        <begin position="1"/>
        <end position="37"/>
    </location>
</feature>
<evidence type="ECO:0000313" key="4">
    <source>
        <dbReference type="Proteomes" id="UP000050424"/>
    </source>
</evidence>
<evidence type="ECO:0000256" key="1">
    <source>
        <dbReference type="SAM" id="MobiDB-lite"/>
    </source>
</evidence>
<dbReference type="AlphaFoldDB" id="A0A0P7B1F7"/>
<sequence>MKQRPFSAAPAESDDCFSDQDSVFNVGSHQVSDDGTDLSDIDGDADDGSKFYNGNAFPPEYYLRLEEEFDGDRVARKRYAPRTIEQLDGIEWRWNEYCAYTGRDPVIREIADEYELSFQRRENRCMSMNDLEQQGDTTIGTTQKKFRIGEHRIDALLFLLLIAPSGSRPEALLHLRYGDIRVVLARDPDGGPHKILIRFTLRFTKAFLGPKATTEITIPESLYDPCLLLCPHPLLLGLLFRHRAFEASRLTTPELLRKLDIHPGEYELPLPLKESMDEIFVFRQTIKTALNGYVISENIRITYSMISSWTKRMGVIAGFGITVILYTLRYTNANALDQSHNVSNGLRDLVLGHKSSNVFRDHYLSRVITVDTMAIVRQRKPQEALMRQATSIGHSQSKRRPIDLTSSQVAEVDNHPQIQKLLQHQRALRQEMNRSAKGQKRLESITKSLQGERAKRRRESTQKMRHDWSRDQAIADIERQLAGKSFEEPPPLPCVTDSHPAQRRLLNALKAPVASTIEDEFRRRDEAILAVMAYCPVQEGPTTRCRLDKPVGKGNAPQAAQTADTHETREDLANAITSVFIMKEEERPRRCFVCVGRATTLPSSDPIQDLIRPFYSNSNLRKHFKRCHLSKIQENEELYCRLCNLSLDHKMHLQNHAMRIHGTVS</sequence>
<feature type="region of interest" description="Disordered" evidence="1">
    <location>
        <begin position="547"/>
        <end position="566"/>
    </location>
</feature>
<feature type="compositionally biased region" description="Polar residues" evidence="1">
    <location>
        <begin position="19"/>
        <end position="30"/>
    </location>
</feature>
<dbReference type="InterPro" id="IPR013087">
    <property type="entry name" value="Znf_C2H2_type"/>
</dbReference>
<comment type="caution">
    <text evidence="3">The sequence shown here is derived from an EMBL/GenBank/DDBJ whole genome shotgun (WGS) entry which is preliminary data.</text>
</comment>
<feature type="domain" description="C2H2-type" evidence="2">
    <location>
        <begin position="640"/>
        <end position="661"/>
    </location>
</feature>
<dbReference type="InterPro" id="IPR021842">
    <property type="entry name" value="DUF3435"/>
</dbReference>
<keyword evidence="4" id="KW-1185">Reference proteome</keyword>
<dbReference type="Pfam" id="PF11917">
    <property type="entry name" value="DUF3435"/>
    <property type="match status" value="1"/>
</dbReference>
<dbReference type="PANTHER" id="PTHR37535">
    <property type="entry name" value="FLUG DOMAIN PROTEIN"/>
    <property type="match status" value="1"/>
</dbReference>
<proteinExistence type="predicted"/>
<accession>A0A0P7B1F7</accession>
<dbReference type="PROSITE" id="PS00028">
    <property type="entry name" value="ZINC_FINGER_C2H2_1"/>
    <property type="match status" value="1"/>
</dbReference>
<name>A0A0P7B1F7_9HYPO</name>